<evidence type="ECO:0000313" key="2">
    <source>
        <dbReference type="Proteomes" id="UP000234681"/>
    </source>
</evidence>
<sequence>MDPCSVGVQLRTTHDCHKTFYTRHTGFKTLKELSSNDMLLLQLRTGMTLSGNNTICLHHVKIYIERFEELQKSCCDPFNIHKKLAKKNLHVIDLDDATFLSAKFGRQLVPGWKLCPKCTQIINGSVDVDSDDRQRRKPESDVCIDAINFSAVWDFRCME</sequence>
<dbReference type="AlphaFoldDB" id="A6HNZ4"/>
<reference evidence="2" key="1">
    <citation type="submission" date="2005-09" db="EMBL/GenBank/DDBJ databases">
        <authorList>
            <person name="Mural R.J."/>
            <person name="Li P.W."/>
            <person name="Adams M.D."/>
            <person name="Amanatides P.G."/>
            <person name="Baden-Tillson H."/>
            <person name="Barnstead M."/>
            <person name="Chin S.H."/>
            <person name="Dew I."/>
            <person name="Evans C.A."/>
            <person name="Ferriera S."/>
            <person name="Flanigan M."/>
            <person name="Fosler C."/>
            <person name="Glodek A."/>
            <person name="Gu Z."/>
            <person name="Holt R.A."/>
            <person name="Jennings D."/>
            <person name="Kraft C.L."/>
            <person name="Lu F."/>
            <person name="Nguyen T."/>
            <person name="Nusskern D.R."/>
            <person name="Pfannkoch C.M."/>
            <person name="Sitter C."/>
            <person name="Sutton G.G."/>
            <person name="Venter J.C."/>
            <person name="Wang Z."/>
            <person name="Woodage T."/>
            <person name="Zheng X.H."/>
            <person name="Zhong F."/>
        </authorList>
    </citation>
    <scope>NUCLEOTIDE SEQUENCE [LARGE SCALE GENOMIC DNA]</scope>
    <source>
        <strain>BN</strain>
        <strain evidence="2">Sprague-Dawley</strain>
    </source>
</reference>
<accession>A6HNZ4</accession>
<name>A6HNZ4_RAT</name>
<organism evidence="1 2">
    <name type="scientific">Rattus norvegicus</name>
    <name type="common">Rat</name>
    <dbReference type="NCBI Taxonomy" id="10116"/>
    <lineage>
        <taxon>Eukaryota</taxon>
        <taxon>Metazoa</taxon>
        <taxon>Chordata</taxon>
        <taxon>Craniata</taxon>
        <taxon>Vertebrata</taxon>
        <taxon>Euteleostomi</taxon>
        <taxon>Mammalia</taxon>
        <taxon>Eutheria</taxon>
        <taxon>Euarchontoglires</taxon>
        <taxon>Glires</taxon>
        <taxon>Rodentia</taxon>
        <taxon>Myomorpha</taxon>
        <taxon>Muroidea</taxon>
        <taxon>Muridae</taxon>
        <taxon>Murinae</taxon>
        <taxon>Rattus</taxon>
    </lineage>
</organism>
<evidence type="ECO:0000313" key="1">
    <source>
        <dbReference type="EMBL" id="EDL79745.1"/>
    </source>
</evidence>
<dbReference type="Proteomes" id="UP000234681">
    <property type="component" value="Chromosome 3"/>
</dbReference>
<proteinExistence type="predicted"/>
<gene>
    <name evidence="1" type="ORF">rCG_27092</name>
</gene>
<dbReference type="EMBL" id="CH473949">
    <property type="protein sequence ID" value="EDL79745.1"/>
    <property type="molecule type" value="Genomic_DNA"/>
</dbReference>
<protein>
    <submittedName>
        <fullName evidence="1">RCG27092</fullName>
    </submittedName>
</protein>